<dbReference type="InterPro" id="IPR050319">
    <property type="entry name" value="ABC_transp_ATP-bind"/>
</dbReference>
<dbReference type="InterPro" id="IPR003593">
    <property type="entry name" value="AAA+_ATPase"/>
</dbReference>
<dbReference type="PROSITE" id="PS50893">
    <property type="entry name" value="ABC_TRANSPORTER_2"/>
    <property type="match status" value="1"/>
</dbReference>
<evidence type="ECO:0000256" key="1">
    <source>
        <dbReference type="ARBA" id="ARBA00022448"/>
    </source>
</evidence>
<dbReference type="GO" id="GO:0016887">
    <property type="term" value="F:ATP hydrolysis activity"/>
    <property type="evidence" value="ECO:0007669"/>
    <property type="project" value="InterPro"/>
</dbReference>
<evidence type="ECO:0000256" key="3">
    <source>
        <dbReference type="ARBA" id="ARBA00022840"/>
    </source>
</evidence>
<keyword evidence="2" id="KW-0547">Nucleotide-binding</keyword>
<dbReference type="GO" id="GO:0055085">
    <property type="term" value="P:transmembrane transport"/>
    <property type="evidence" value="ECO:0007669"/>
    <property type="project" value="UniProtKB-ARBA"/>
</dbReference>
<reference evidence="5 6" key="3">
    <citation type="submission" date="2019-07" db="EMBL/GenBank/DDBJ databases">
        <authorList>
            <person name="Papic B."/>
        </authorList>
    </citation>
    <scope>NUCLEOTIDE SEQUENCE [LARGE SCALE GENOMIC DNA]</scope>
    <source>
        <strain evidence="5 6">L8b</strain>
    </source>
</reference>
<keyword evidence="1" id="KW-0813">Transport</keyword>
<protein>
    <submittedName>
        <fullName evidence="5">ATP-binding cassette domain-containing protein</fullName>
    </submittedName>
</protein>
<dbReference type="InterPro" id="IPR003439">
    <property type="entry name" value="ABC_transporter-like_ATP-bd"/>
</dbReference>
<comment type="caution">
    <text evidence="5">The sequence shown here is derived from an EMBL/GenBank/DDBJ whole genome shotgun (WGS) entry which is preliminary data.</text>
</comment>
<evidence type="ECO:0000313" key="6">
    <source>
        <dbReference type="Proteomes" id="UP000319322"/>
    </source>
</evidence>
<dbReference type="RefSeq" id="WP_143928326.1">
    <property type="nucleotide sequence ID" value="NZ_VKGC01000001.1"/>
</dbReference>
<dbReference type="AlphaFoldDB" id="A0A553V3I5"/>
<dbReference type="InterPro" id="IPR017871">
    <property type="entry name" value="ABC_transporter-like_CS"/>
</dbReference>
<dbReference type="Gene3D" id="3.40.50.300">
    <property type="entry name" value="P-loop containing nucleotide triphosphate hydrolases"/>
    <property type="match status" value="1"/>
</dbReference>
<dbReference type="SUPFAM" id="SSF52540">
    <property type="entry name" value="P-loop containing nucleoside triphosphate hydrolases"/>
    <property type="match status" value="1"/>
</dbReference>
<organism evidence="5 6">
    <name type="scientific">Helicobacter mehlei</name>
    <dbReference type="NCBI Taxonomy" id="2316080"/>
    <lineage>
        <taxon>Bacteria</taxon>
        <taxon>Pseudomonadati</taxon>
        <taxon>Campylobacterota</taxon>
        <taxon>Epsilonproteobacteria</taxon>
        <taxon>Campylobacterales</taxon>
        <taxon>Helicobacteraceae</taxon>
        <taxon>Helicobacter</taxon>
    </lineage>
</organism>
<dbReference type="SMART" id="SM00382">
    <property type="entry name" value="AAA"/>
    <property type="match status" value="1"/>
</dbReference>
<proteinExistence type="predicted"/>
<dbReference type="EMBL" id="VKGC01000001">
    <property type="protein sequence ID" value="TSA87016.1"/>
    <property type="molecule type" value="Genomic_DNA"/>
</dbReference>
<dbReference type="Proteomes" id="UP000319322">
    <property type="component" value="Unassembled WGS sequence"/>
</dbReference>
<dbReference type="GO" id="GO:0005524">
    <property type="term" value="F:ATP binding"/>
    <property type="evidence" value="ECO:0007669"/>
    <property type="project" value="UniProtKB-KW"/>
</dbReference>
<reference evidence="5 6" key="1">
    <citation type="submission" date="2019-07" db="EMBL/GenBank/DDBJ databases">
        <title>Helicobacter labacensis sp. nov., Helicobacter mehlei sp. nov. and Helicobacter vulpis sp. nov., isolated from gastric mucosa of red fox (Vulpis vulpis).</title>
        <authorList>
            <person name="Kusar D."/>
            <person name="Gruntar I."/>
            <person name="Pate M."/>
            <person name="Zajc U."/>
            <person name="Ocepek M."/>
        </authorList>
    </citation>
    <scope>NUCLEOTIDE SEQUENCE [LARGE SCALE GENOMIC DNA]</scope>
    <source>
        <strain evidence="5 6">L8b</strain>
    </source>
</reference>
<gene>
    <name evidence="5" type="ORF">FNE76_00695</name>
</gene>
<dbReference type="PROSITE" id="PS00211">
    <property type="entry name" value="ABC_TRANSPORTER_1"/>
    <property type="match status" value="1"/>
</dbReference>
<sequence length="213" mass="23837">MSLEIQHLEKSYGNYAILKNISFCVSSGESVALMGSSGSGKSTLTKCIARLESFNSGQILCDQKNILDFPEKAFRKAIQYVFQDQLSALNPAKLVKHLLSSVCHRFGIQEDLAEIMHQAKLAPALLERYPSELSGGERQRLGIARAMLIKPQVLLLDEITSALDKNLKYEIMEVLMAYQARYKTTMIAITHDKAIAQKYFTRHLVIEGGRLAE</sequence>
<name>A0A553V3I5_9HELI</name>
<reference evidence="6" key="2">
    <citation type="submission" date="2019-07" db="EMBL/GenBank/DDBJ databases">
        <title>Helicobacter labacensis sp. nov., Helicobacter mehlei sp. nov. and Helicobacter vulpis sp. nov., isolated from gastric mucosa of red fox (Vulpis vulpis).</title>
        <authorList>
            <person name="Papic B."/>
        </authorList>
    </citation>
    <scope>NUCLEOTIDE SEQUENCE [LARGE SCALE GENOMIC DNA]</scope>
    <source>
        <strain evidence="6">L8b</strain>
    </source>
</reference>
<evidence type="ECO:0000256" key="2">
    <source>
        <dbReference type="ARBA" id="ARBA00022741"/>
    </source>
</evidence>
<keyword evidence="3 5" id="KW-0067">ATP-binding</keyword>
<evidence type="ECO:0000313" key="5">
    <source>
        <dbReference type="EMBL" id="TSA87016.1"/>
    </source>
</evidence>
<dbReference type="InterPro" id="IPR027417">
    <property type="entry name" value="P-loop_NTPase"/>
</dbReference>
<feature type="domain" description="ABC transporter" evidence="4">
    <location>
        <begin position="3"/>
        <end position="213"/>
    </location>
</feature>
<dbReference type="PANTHER" id="PTHR43776">
    <property type="entry name" value="TRANSPORT ATP-BINDING PROTEIN"/>
    <property type="match status" value="1"/>
</dbReference>
<dbReference type="Pfam" id="PF00005">
    <property type="entry name" value="ABC_tran"/>
    <property type="match status" value="1"/>
</dbReference>
<accession>A0A553V3I5</accession>
<evidence type="ECO:0000259" key="4">
    <source>
        <dbReference type="PROSITE" id="PS50893"/>
    </source>
</evidence>
<keyword evidence="6" id="KW-1185">Reference proteome</keyword>